<keyword evidence="1" id="KW-0732">Signal</keyword>
<gene>
    <name evidence="3" type="ORF">V6W77_02150</name>
</gene>
<dbReference type="PANTHER" id="PTHR45431">
    <property type="entry name" value="RHODANESE-LIKE DOMAIN-CONTAINING PROTEIN 15, CHLOROPLASTIC"/>
    <property type="match status" value="1"/>
</dbReference>
<dbReference type="InterPro" id="IPR052367">
    <property type="entry name" value="Thiosulfate_ST/Rhodanese-like"/>
</dbReference>
<keyword evidence="4" id="KW-1185">Reference proteome</keyword>
<dbReference type="Proteomes" id="UP001432017">
    <property type="component" value="Unassembled WGS sequence"/>
</dbReference>
<protein>
    <submittedName>
        <fullName evidence="3">Rhodanese-like domain-containing protein</fullName>
    </submittedName>
</protein>
<sequence>MKKWISVLVLALGLPIHVNAEQATAQQTHATKAAGIWIDVRSAEEFQQGHLSGALNITHTEIAKQVSQIAPDKNQPINLYCRSGKRAEAARNELQKLGYTNIVNHGGYTDLVKQGLK</sequence>
<organism evidence="3 4">
    <name type="scientific">Mannheimia indoligenes</name>
    <dbReference type="NCBI Taxonomy" id="3103145"/>
    <lineage>
        <taxon>Bacteria</taxon>
        <taxon>Pseudomonadati</taxon>
        <taxon>Pseudomonadota</taxon>
        <taxon>Gammaproteobacteria</taxon>
        <taxon>Pasteurellales</taxon>
        <taxon>Pasteurellaceae</taxon>
        <taxon>Mannheimia</taxon>
    </lineage>
</organism>
<dbReference type="CDD" id="cd00158">
    <property type="entry name" value="RHOD"/>
    <property type="match status" value="1"/>
</dbReference>
<dbReference type="InterPro" id="IPR001763">
    <property type="entry name" value="Rhodanese-like_dom"/>
</dbReference>
<dbReference type="InterPro" id="IPR036873">
    <property type="entry name" value="Rhodanese-like_dom_sf"/>
</dbReference>
<dbReference type="SMART" id="SM00450">
    <property type="entry name" value="RHOD"/>
    <property type="match status" value="1"/>
</dbReference>
<evidence type="ECO:0000313" key="4">
    <source>
        <dbReference type="Proteomes" id="UP001432017"/>
    </source>
</evidence>
<dbReference type="EMBL" id="JBAJJM010000002">
    <property type="protein sequence ID" value="MEG9475073.1"/>
    <property type="molecule type" value="Genomic_DNA"/>
</dbReference>
<dbReference type="PANTHER" id="PTHR45431:SF3">
    <property type="entry name" value="RHODANESE-LIKE DOMAIN-CONTAINING PROTEIN 15, CHLOROPLASTIC"/>
    <property type="match status" value="1"/>
</dbReference>
<accession>A0ABU7ZCY7</accession>
<dbReference type="PROSITE" id="PS50206">
    <property type="entry name" value="RHODANESE_3"/>
    <property type="match status" value="1"/>
</dbReference>
<evidence type="ECO:0000256" key="1">
    <source>
        <dbReference type="SAM" id="SignalP"/>
    </source>
</evidence>
<comment type="caution">
    <text evidence="3">The sequence shown here is derived from an EMBL/GenBank/DDBJ whole genome shotgun (WGS) entry which is preliminary data.</text>
</comment>
<dbReference type="Gene3D" id="3.40.250.10">
    <property type="entry name" value="Rhodanese-like domain"/>
    <property type="match status" value="1"/>
</dbReference>
<proteinExistence type="predicted"/>
<dbReference type="RefSeq" id="WP_334253660.1">
    <property type="nucleotide sequence ID" value="NZ_JBAJJM010000002.1"/>
</dbReference>
<name>A0ABU7ZCY7_9PAST</name>
<evidence type="ECO:0000313" key="3">
    <source>
        <dbReference type="EMBL" id="MEG9475073.1"/>
    </source>
</evidence>
<evidence type="ECO:0000259" key="2">
    <source>
        <dbReference type="PROSITE" id="PS50206"/>
    </source>
</evidence>
<feature type="signal peptide" evidence="1">
    <location>
        <begin position="1"/>
        <end position="20"/>
    </location>
</feature>
<feature type="chain" id="PRO_5045058389" evidence="1">
    <location>
        <begin position="21"/>
        <end position="117"/>
    </location>
</feature>
<reference evidence="3" key="1">
    <citation type="submission" date="2023-12" db="EMBL/GenBank/DDBJ databases">
        <title>Mannheima indologenes sp. nov. proposed for Clade V organisms of Mannheimia.</title>
        <authorList>
            <person name="Christensen H."/>
        </authorList>
    </citation>
    <scope>NUCLEOTIDE SEQUENCE</scope>
    <source>
        <strain evidence="3">M14.4</strain>
    </source>
</reference>
<dbReference type="SUPFAM" id="SSF52821">
    <property type="entry name" value="Rhodanese/Cell cycle control phosphatase"/>
    <property type="match status" value="1"/>
</dbReference>
<feature type="domain" description="Rhodanese" evidence="2">
    <location>
        <begin position="31"/>
        <end position="113"/>
    </location>
</feature>
<dbReference type="Pfam" id="PF00581">
    <property type="entry name" value="Rhodanese"/>
    <property type="match status" value="1"/>
</dbReference>